<organism evidence="1">
    <name type="scientific">Anguilla anguilla</name>
    <name type="common">European freshwater eel</name>
    <name type="synonym">Muraena anguilla</name>
    <dbReference type="NCBI Taxonomy" id="7936"/>
    <lineage>
        <taxon>Eukaryota</taxon>
        <taxon>Metazoa</taxon>
        <taxon>Chordata</taxon>
        <taxon>Craniata</taxon>
        <taxon>Vertebrata</taxon>
        <taxon>Euteleostomi</taxon>
        <taxon>Actinopterygii</taxon>
        <taxon>Neopterygii</taxon>
        <taxon>Teleostei</taxon>
        <taxon>Anguilliformes</taxon>
        <taxon>Anguillidae</taxon>
        <taxon>Anguilla</taxon>
    </lineage>
</organism>
<proteinExistence type="predicted"/>
<reference evidence="1" key="2">
    <citation type="journal article" date="2015" name="Fish Shellfish Immunol.">
        <title>Early steps in the European eel (Anguilla anguilla)-Vibrio vulnificus interaction in the gills: Role of the RtxA13 toxin.</title>
        <authorList>
            <person name="Callol A."/>
            <person name="Pajuelo D."/>
            <person name="Ebbesson L."/>
            <person name="Teles M."/>
            <person name="MacKenzie S."/>
            <person name="Amaro C."/>
        </authorList>
    </citation>
    <scope>NUCLEOTIDE SEQUENCE</scope>
</reference>
<dbReference type="AlphaFoldDB" id="A0A0E9RR68"/>
<reference evidence="1" key="1">
    <citation type="submission" date="2014-11" db="EMBL/GenBank/DDBJ databases">
        <authorList>
            <person name="Amaro Gonzalez C."/>
        </authorList>
    </citation>
    <scope>NUCLEOTIDE SEQUENCE</scope>
</reference>
<protein>
    <submittedName>
        <fullName evidence="1">Uncharacterized protein</fullName>
    </submittedName>
</protein>
<accession>A0A0E9RR68</accession>
<name>A0A0E9RR68_ANGAN</name>
<sequence length="39" mass="4563">MNLRQGKNNDCQRKKNYISITIIPPNKSFKCFTFRTLGS</sequence>
<dbReference type="EMBL" id="GBXM01077774">
    <property type="protein sequence ID" value="JAH30803.1"/>
    <property type="molecule type" value="Transcribed_RNA"/>
</dbReference>
<evidence type="ECO:0000313" key="1">
    <source>
        <dbReference type="EMBL" id="JAH30803.1"/>
    </source>
</evidence>